<accession>A0A7J7G0A0</accession>
<reference evidence="2 3" key="2">
    <citation type="submission" date="2020-07" db="EMBL/GenBank/DDBJ databases">
        <title>Genome assembly of wild tea tree DASZ reveals pedigree and selection history of tea varieties.</title>
        <authorList>
            <person name="Zhang W."/>
        </authorList>
    </citation>
    <scope>NUCLEOTIDE SEQUENCE [LARGE SCALE GENOMIC DNA]</scope>
    <source>
        <strain evidence="3">cv. G240</strain>
        <tissue evidence="2">Leaf</tissue>
    </source>
</reference>
<dbReference type="Proteomes" id="UP000593564">
    <property type="component" value="Unassembled WGS sequence"/>
</dbReference>
<evidence type="ECO:0000256" key="1">
    <source>
        <dbReference type="SAM" id="MobiDB-lite"/>
    </source>
</evidence>
<feature type="compositionally biased region" description="Basic and acidic residues" evidence="1">
    <location>
        <begin position="365"/>
        <end position="375"/>
    </location>
</feature>
<gene>
    <name evidence="2" type="ORF">HYC85_030281</name>
</gene>
<evidence type="ECO:0000313" key="3">
    <source>
        <dbReference type="Proteomes" id="UP000593564"/>
    </source>
</evidence>
<organism evidence="2 3">
    <name type="scientific">Camellia sinensis</name>
    <name type="common">Tea plant</name>
    <name type="synonym">Thea sinensis</name>
    <dbReference type="NCBI Taxonomy" id="4442"/>
    <lineage>
        <taxon>Eukaryota</taxon>
        <taxon>Viridiplantae</taxon>
        <taxon>Streptophyta</taxon>
        <taxon>Embryophyta</taxon>
        <taxon>Tracheophyta</taxon>
        <taxon>Spermatophyta</taxon>
        <taxon>Magnoliopsida</taxon>
        <taxon>eudicotyledons</taxon>
        <taxon>Gunneridae</taxon>
        <taxon>Pentapetalae</taxon>
        <taxon>asterids</taxon>
        <taxon>Ericales</taxon>
        <taxon>Theaceae</taxon>
        <taxon>Camellia</taxon>
    </lineage>
</organism>
<protein>
    <submittedName>
        <fullName evidence="2">Uncharacterized protein</fullName>
    </submittedName>
</protein>
<feature type="compositionally biased region" description="Acidic residues" evidence="1">
    <location>
        <begin position="229"/>
        <end position="239"/>
    </location>
</feature>
<proteinExistence type="predicted"/>
<sequence length="375" mass="43182">MVDWCHHHSSQQFQVRSHLLEPSRQDRVWVFGVASSPGVDRQQMGLTQKVDVLLYRNIVQQGIVNCDFDDVYGVFFDFLTSCCIFKWPCESVWVPRSTGTRYLSWKAKSILDLAALVHYFWPLDSIRIKEFDNVWNEVTRQSRGRLTFDTIPVMFGRYTLKCSAFVALFKQSWLKLMLMLCFFPYQIHGIEYEETSEEPEQAAPEESEQQEVKEAEDKETLVDTRQELEPEPEPEEEEVPPLISTDQTKDLLDNKKIVPMIGIISEEFELSEPPSELLLSESDLAWAMSRRAIWKSSSLDDLDLGLTFDLDLSFGLGWSELGFANLVLIFDLDDLGLEELDDGLPRLTGGISNKWSGHSDPPCKNSREYQDKEEA</sequence>
<dbReference type="EMBL" id="JACBKZ010000014">
    <property type="protein sequence ID" value="KAF5934110.1"/>
    <property type="molecule type" value="Genomic_DNA"/>
</dbReference>
<name>A0A7J7G0A0_CAMSI</name>
<dbReference type="AlphaFoldDB" id="A0A7J7G0A0"/>
<keyword evidence="3" id="KW-1185">Reference proteome</keyword>
<feature type="region of interest" description="Disordered" evidence="1">
    <location>
        <begin position="354"/>
        <end position="375"/>
    </location>
</feature>
<feature type="compositionally biased region" description="Acidic residues" evidence="1">
    <location>
        <begin position="194"/>
        <end position="209"/>
    </location>
</feature>
<reference evidence="3" key="1">
    <citation type="journal article" date="2020" name="Nat. Commun.">
        <title>Genome assembly of wild tea tree DASZ reveals pedigree and selection history of tea varieties.</title>
        <authorList>
            <person name="Zhang W."/>
            <person name="Zhang Y."/>
            <person name="Qiu H."/>
            <person name="Guo Y."/>
            <person name="Wan H."/>
            <person name="Zhang X."/>
            <person name="Scossa F."/>
            <person name="Alseekh S."/>
            <person name="Zhang Q."/>
            <person name="Wang P."/>
            <person name="Xu L."/>
            <person name="Schmidt M.H."/>
            <person name="Jia X."/>
            <person name="Li D."/>
            <person name="Zhu A."/>
            <person name="Guo F."/>
            <person name="Chen W."/>
            <person name="Ni D."/>
            <person name="Usadel B."/>
            <person name="Fernie A.R."/>
            <person name="Wen W."/>
        </authorList>
    </citation>
    <scope>NUCLEOTIDE SEQUENCE [LARGE SCALE GENOMIC DNA]</scope>
    <source>
        <strain evidence="3">cv. G240</strain>
    </source>
</reference>
<evidence type="ECO:0000313" key="2">
    <source>
        <dbReference type="EMBL" id="KAF5934110.1"/>
    </source>
</evidence>
<feature type="compositionally biased region" description="Basic and acidic residues" evidence="1">
    <location>
        <begin position="210"/>
        <end position="228"/>
    </location>
</feature>
<comment type="caution">
    <text evidence="2">The sequence shown here is derived from an EMBL/GenBank/DDBJ whole genome shotgun (WGS) entry which is preliminary data.</text>
</comment>
<feature type="region of interest" description="Disordered" evidence="1">
    <location>
        <begin position="194"/>
        <end position="245"/>
    </location>
</feature>